<feature type="signal peptide" evidence="2">
    <location>
        <begin position="1"/>
        <end position="22"/>
    </location>
</feature>
<dbReference type="STRING" id="405444.ABB26_16555"/>
<evidence type="ECO:0000313" key="4">
    <source>
        <dbReference type="Proteomes" id="UP000050864"/>
    </source>
</evidence>
<name>A0A0R0BYI9_9GAMM</name>
<evidence type="ECO:0000256" key="1">
    <source>
        <dbReference type="SAM" id="MobiDB-lite"/>
    </source>
</evidence>
<dbReference type="SUPFAM" id="SSF56925">
    <property type="entry name" value="OMPA-like"/>
    <property type="match status" value="1"/>
</dbReference>
<reference evidence="3 4" key="1">
    <citation type="submission" date="2015-05" db="EMBL/GenBank/DDBJ databases">
        <title>Genome sequencing and analysis of members of genus Stenotrophomonas.</title>
        <authorList>
            <person name="Patil P.P."/>
            <person name="Midha S."/>
            <person name="Patil P.B."/>
        </authorList>
    </citation>
    <scope>NUCLEOTIDE SEQUENCE [LARGE SCALE GENOMIC DNA]</scope>
    <source>
        <strain evidence="3 4">DSM 18929</strain>
    </source>
</reference>
<feature type="region of interest" description="Disordered" evidence="1">
    <location>
        <begin position="36"/>
        <end position="56"/>
    </location>
</feature>
<dbReference type="AlphaFoldDB" id="A0A0R0BYI9"/>
<dbReference type="PATRIC" id="fig|405444.3.peg.2563"/>
<evidence type="ECO:0000256" key="2">
    <source>
        <dbReference type="SAM" id="SignalP"/>
    </source>
</evidence>
<feature type="compositionally biased region" description="Polar residues" evidence="1">
    <location>
        <begin position="43"/>
        <end position="56"/>
    </location>
</feature>
<dbReference type="InterPro" id="IPR011250">
    <property type="entry name" value="OMP/PagP_B-barrel"/>
</dbReference>
<dbReference type="Proteomes" id="UP000050864">
    <property type="component" value="Unassembled WGS sequence"/>
</dbReference>
<dbReference type="OrthoDB" id="6025207at2"/>
<evidence type="ECO:0000313" key="3">
    <source>
        <dbReference type="EMBL" id="KRG62453.1"/>
    </source>
</evidence>
<proteinExistence type="predicted"/>
<organism evidence="3 4">
    <name type="scientific">Stenotrophomonas humi</name>
    <dbReference type="NCBI Taxonomy" id="405444"/>
    <lineage>
        <taxon>Bacteria</taxon>
        <taxon>Pseudomonadati</taxon>
        <taxon>Pseudomonadota</taxon>
        <taxon>Gammaproteobacteria</taxon>
        <taxon>Lysobacterales</taxon>
        <taxon>Lysobacteraceae</taxon>
        <taxon>Stenotrophomonas</taxon>
    </lineage>
</organism>
<keyword evidence="4" id="KW-1185">Reference proteome</keyword>
<feature type="chain" id="PRO_5006393224" evidence="2">
    <location>
        <begin position="23"/>
        <end position="233"/>
    </location>
</feature>
<accession>A0A0R0BYI9</accession>
<protein>
    <submittedName>
        <fullName evidence="3">Uncharacterized protein</fullName>
    </submittedName>
</protein>
<dbReference type="RefSeq" id="WP_083490893.1">
    <property type="nucleotide sequence ID" value="NZ_LDJI01000032.1"/>
</dbReference>
<gene>
    <name evidence="3" type="ORF">ABB26_16555</name>
</gene>
<dbReference type="EMBL" id="LDJI01000032">
    <property type="protein sequence ID" value="KRG62453.1"/>
    <property type="molecule type" value="Genomic_DNA"/>
</dbReference>
<comment type="caution">
    <text evidence="3">The sequence shown here is derived from an EMBL/GenBank/DDBJ whole genome shotgun (WGS) entry which is preliminary data.</text>
</comment>
<sequence>MNKLAAVVVPVLLIAGASTAHAQSISSGWTTYRAQQQGQQAQPVSTASSDGSSPTVAASAYAAQPVQRQRVEQPRGGFFVGAQAGAGWVIEDIDQRVVSVNAGYRWQVDELTQVGVEVATGRLQDTQWRGYEIPSLRFSSVGANARFNFGPDSAWFGVARGGYWYADGDDWFGEGSSIDGGYVGVGIGVDINRHFNLQLMYTAYLYSSPYYNDYDGDRVNRADVLTLGGEVRF</sequence>
<keyword evidence="2" id="KW-0732">Signal</keyword>